<reference evidence="1 2" key="1">
    <citation type="submission" date="2018-09" db="EMBL/GenBank/DDBJ databases">
        <authorList>
            <person name="Tagini F."/>
        </authorList>
    </citation>
    <scope>NUCLEOTIDE SEQUENCE [LARGE SCALE GENOMIC DNA]</scope>
    <source>
        <strain evidence="1 2">MK13</strain>
    </source>
</reference>
<dbReference type="EMBL" id="UPHQ01000361">
    <property type="protein sequence ID" value="VBA47494.1"/>
    <property type="molecule type" value="Genomic_DNA"/>
</dbReference>
<organism evidence="1 2">
    <name type="scientific">Mycobacterium innocens</name>
    <dbReference type="NCBI Taxonomy" id="2341083"/>
    <lineage>
        <taxon>Bacteria</taxon>
        <taxon>Bacillati</taxon>
        <taxon>Actinomycetota</taxon>
        <taxon>Actinomycetes</taxon>
        <taxon>Mycobacteriales</taxon>
        <taxon>Mycobacteriaceae</taxon>
        <taxon>Mycobacterium</taxon>
    </lineage>
</organism>
<evidence type="ECO:0000313" key="2">
    <source>
        <dbReference type="Proteomes" id="UP000267289"/>
    </source>
</evidence>
<dbReference type="AlphaFoldDB" id="A0A498QNH4"/>
<keyword evidence="2" id="KW-1185">Reference proteome</keyword>
<protein>
    <submittedName>
        <fullName evidence="1">Uncharacterized protein</fullName>
    </submittedName>
</protein>
<dbReference type="Proteomes" id="UP000267289">
    <property type="component" value="Unassembled WGS sequence"/>
</dbReference>
<sequence length="112" mass="12019">MRAVVIMPRSPTITRLSSVKVACRSATIVVNALGSAVLPGNTRTATGQPCRSPSNPKLICGNPFLPSREYPRAANSQWLPVIQVLDRSNNAIFDGLTRGSRCLATNFFSMAS</sequence>
<evidence type="ECO:0000313" key="1">
    <source>
        <dbReference type="EMBL" id="VBA47494.1"/>
    </source>
</evidence>
<gene>
    <name evidence="1" type="ORF">LAUMK13_05811</name>
</gene>
<proteinExistence type="predicted"/>
<name>A0A498QNH4_9MYCO</name>
<accession>A0A498QNH4</accession>